<feature type="domain" description="Aminoglycoside phosphotransferase" evidence="1">
    <location>
        <begin position="209"/>
        <end position="256"/>
    </location>
</feature>
<proteinExistence type="predicted"/>
<dbReference type="Proteomes" id="UP000609064">
    <property type="component" value="Unassembled WGS sequence"/>
</dbReference>
<sequence length="324" mass="37615">MILTLQNVIYYLYSNGFIDEGRIFDNLVEARQEESLNSTFLIRFRNENGNTINDGRVVKQAYKIAEEQKLALKKDAYLTCIFEEKLILNSSQNCIETLKTSIDEEKLIYVRKYVNGDNFFTVLKDIQQKTGKNKSLNFNSVADRIFSKINEVHNYAEKNIPVSGLNLAFPISVPEPKVSSSLIQQFWLIIGEPFKQFINEEYKKWGKETGYKVLIHGDFSLSNIVYTEGELYFLDYEFAQFGNPLWDYAWLISDVEYSFPSQEFQEFNEILKSKIVTSDSDKSLLEKYILLAKLKRILRSVTEGSFDDNKAQKVSNLNIAFEEL</sequence>
<protein>
    <recommendedName>
        <fullName evidence="1">Aminoglycoside phosphotransferase domain-containing protein</fullName>
    </recommendedName>
</protein>
<gene>
    <name evidence="2" type="ORF">GCM10011514_34120</name>
</gene>
<dbReference type="Gene3D" id="3.90.1200.10">
    <property type="match status" value="1"/>
</dbReference>
<accession>A0A916YYK0</accession>
<reference evidence="2" key="1">
    <citation type="journal article" date="2014" name="Int. J. Syst. Evol. Microbiol.">
        <title>Complete genome sequence of Corynebacterium casei LMG S-19264T (=DSM 44701T), isolated from a smear-ripened cheese.</title>
        <authorList>
            <consortium name="US DOE Joint Genome Institute (JGI-PGF)"/>
            <person name="Walter F."/>
            <person name="Albersmeier A."/>
            <person name="Kalinowski J."/>
            <person name="Ruckert C."/>
        </authorList>
    </citation>
    <scope>NUCLEOTIDE SEQUENCE</scope>
    <source>
        <strain evidence="2">CGMCC 1.15958</strain>
    </source>
</reference>
<reference evidence="2" key="2">
    <citation type="submission" date="2020-09" db="EMBL/GenBank/DDBJ databases">
        <authorList>
            <person name="Sun Q."/>
            <person name="Zhou Y."/>
        </authorList>
    </citation>
    <scope>NUCLEOTIDE SEQUENCE</scope>
    <source>
        <strain evidence="2">CGMCC 1.15958</strain>
    </source>
</reference>
<dbReference type="Pfam" id="PF01636">
    <property type="entry name" value="APH"/>
    <property type="match status" value="1"/>
</dbReference>
<dbReference type="InterPro" id="IPR011009">
    <property type="entry name" value="Kinase-like_dom_sf"/>
</dbReference>
<dbReference type="RefSeq" id="WP_188767661.1">
    <property type="nucleotide sequence ID" value="NZ_BMKK01000007.1"/>
</dbReference>
<keyword evidence="3" id="KW-1185">Reference proteome</keyword>
<dbReference type="AlphaFoldDB" id="A0A916YYK0"/>
<evidence type="ECO:0000259" key="1">
    <source>
        <dbReference type="Pfam" id="PF01636"/>
    </source>
</evidence>
<comment type="caution">
    <text evidence="2">The sequence shown here is derived from an EMBL/GenBank/DDBJ whole genome shotgun (WGS) entry which is preliminary data.</text>
</comment>
<dbReference type="EMBL" id="BMKK01000007">
    <property type="protein sequence ID" value="GGD67239.1"/>
    <property type="molecule type" value="Genomic_DNA"/>
</dbReference>
<evidence type="ECO:0000313" key="2">
    <source>
        <dbReference type="EMBL" id="GGD67239.1"/>
    </source>
</evidence>
<name>A0A916YYK0_9BACT</name>
<organism evidence="2 3">
    <name type="scientific">Emticicia aquatilis</name>
    <dbReference type="NCBI Taxonomy" id="1537369"/>
    <lineage>
        <taxon>Bacteria</taxon>
        <taxon>Pseudomonadati</taxon>
        <taxon>Bacteroidota</taxon>
        <taxon>Cytophagia</taxon>
        <taxon>Cytophagales</taxon>
        <taxon>Leadbetterellaceae</taxon>
        <taxon>Emticicia</taxon>
    </lineage>
</organism>
<dbReference type="InterPro" id="IPR002575">
    <property type="entry name" value="Aminoglycoside_PTrfase"/>
</dbReference>
<evidence type="ECO:0000313" key="3">
    <source>
        <dbReference type="Proteomes" id="UP000609064"/>
    </source>
</evidence>
<dbReference type="SUPFAM" id="SSF56112">
    <property type="entry name" value="Protein kinase-like (PK-like)"/>
    <property type="match status" value="1"/>
</dbReference>